<organism evidence="3 4">
    <name type="scientific">Aestuariirhabdus litorea</name>
    <dbReference type="NCBI Taxonomy" id="2528527"/>
    <lineage>
        <taxon>Bacteria</taxon>
        <taxon>Pseudomonadati</taxon>
        <taxon>Pseudomonadota</taxon>
        <taxon>Gammaproteobacteria</taxon>
        <taxon>Oceanospirillales</taxon>
        <taxon>Aestuariirhabdaceae</taxon>
        <taxon>Aestuariirhabdus</taxon>
    </lineage>
</organism>
<feature type="modified residue" description="4-aspartylphosphate" evidence="1">
    <location>
        <position position="57"/>
    </location>
</feature>
<dbReference type="SUPFAM" id="SSF52172">
    <property type="entry name" value="CheY-like"/>
    <property type="match status" value="1"/>
</dbReference>
<reference evidence="3 4" key="1">
    <citation type="submission" date="2018-08" db="EMBL/GenBank/DDBJ databases">
        <authorList>
            <person name="Khan S.A."/>
        </authorList>
    </citation>
    <scope>NUCLEOTIDE SEQUENCE [LARGE SCALE GENOMIC DNA]</scope>
    <source>
        <strain evidence="3 4">GTF-13</strain>
    </source>
</reference>
<dbReference type="SMART" id="SM00267">
    <property type="entry name" value="GGDEF"/>
    <property type="match status" value="1"/>
</dbReference>
<dbReference type="Pfam" id="PF00990">
    <property type="entry name" value="GGDEF"/>
    <property type="match status" value="1"/>
</dbReference>
<comment type="caution">
    <text evidence="3">The sequence shown here is derived from an EMBL/GenBank/DDBJ whole genome shotgun (WGS) entry which is preliminary data.</text>
</comment>
<dbReference type="InterPro" id="IPR043128">
    <property type="entry name" value="Rev_trsase/Diguanyl_cyclase"/>
</dbReference>
<protein>
    <submittedName>
        <fullName evidence="3">Response regulator</fullName>
    </submittedName>
</protein>
<proteinExistence type="predicted"/>
<feature type="domain" description="Response regulatory" evidence="2">
    <location>
        <begin position="7"/>
        <end position="126"/>
    </location>
</feature>
<reference evidence="3 4" key="2">
    <citation type="submission" date="2018-12" db="EMBL/GenBank/DDBJ databases">
        <title>Simiduia agarivorans gen. nov., sp. nov., a marine, agarolytic bacterium isolated from shallow coastal water from Keelung, Taiwan.</title>
        <authorList>
            <person name="Shieh W.Y."/>
        </authorList>
    </citation>
    <scope>NUCLEOTIDE SEQUENCE [LARGE SCALE GENOMIC DNA]</scope>
    <source>
        <strain evidence="3 4">GTF-13</strain>
    </source>
</reference>
<dbReference type="SUPFAM" id="SSF55073">
    <property type="entry name" value="Nucleotide cyclase"/>
    <property type="match status" value="1"/>
</dbReference>
<evidence type="ECO:0000256" key="1">
    <source>
        <dbReference type="PROSITE-ProRule" id="PRU00169"/>
    </source>
</evidence>
<dbReference type="InterPro" id="IPR011006">
    <property type="entry name" value="CheY-like_superfamily"/>
</dbReference>
<dbReference type="NCBIfam" id="TIGR00254">
    <property type="entry name" value="GGDEF"/>
    <property type="match status" value="1"/>
</dbReference>
<dbReference type="PANTHER" id="PTHR43228">
    <property type="entry name" value="TWO-COMPONENT RESPONSE REGULATOR"/>
    <property type="match status" value="1"/>
</dbReference>
<dbReference type="InterPro" id="IPR001789">
    <property type="entry name" value="Sig_transdc_resp-reg_receiver"/>
</dbReference>
<dbReference type="EMBL" id="QWEZ01000002">
    <property type="protein sequence ID" value="RRJ83307.1"/>
    <property type="molecule type" value="Genomic_DNA"/>
</dbReference>
<dbReference type="InterPro" id="IPR029787">
    <property type="entry name" value="Nucleotide_cyclase"/>
</dbReference>
<dbReference type="PROSITE" id="PS50110">
    <property type="entry name" value="RESPONSE_REGULATORY"/>
    <property type="match status" value="1"/>
</dbReference>
<gene>
    <name evidence="3" type="ORF">D0544_15915</name>
</gene>
<sequence length="323" mass="36449">MIDPNCSIMVVDDARFSSAMIGRTLERTGFKNIRYATSALQALDELERRPASILIADWLMPEMDGLELTSRVRQLDEASNHFTYVLLLTAKEGADALEEAFDRQVDDFIHKSAMNEQLPPRIFAAQRMSSIQNKLLRQNQLLLENNQQLRSRNLVDALTGLGNGRYMLKKLKQSIKQVHERDQAVCVLVIEIKEPDRIANKYNKAILDEVIRGVGRRLSQLVRPMDTVSRLQPTQFAAITTLPNLHHCSSGSFKRIHEGINLKAFKTSAGFISVQATTLLCGVDARQGTIDAKEMLLWLQEQSGCLVDNNRILECEFRPGRAS</sequence>
<dbReference type="InterPro" id="IPR000160">
    <property type="entry name" value="GGDEF_dom"/>
</dbReference>
<dbReference type="CDD" id="cd00156">
    <property type="entry name" value="REC"/>
    <property type="match status" value="1"/>
</dbReference>
<keyword evidence="4" id="KW-1185">Reference proteome</keyword>
<dbReference type="GO" id="GO:0000160">
    <property type="term" value="P:phosphorelay signal transduction system"/>
    <property type="evidence" value="ECO:0007669"/>
    <property type="project" value="InterPro"/>
</dbReference>
<dbReference type="RefSeq" id="WP_125017875.1">
    <property type="nucleotide sequence ID" value="NZ_QWEZ01000002.1"/>
</dbReference>
<dbReference type="InterPro" id="IPR052048">
    <property type="entry name" value="ST_Response_Regulator"/>
</dbReference>
<name>A0A3P3VLU5_9GAMM</name>
<evidence type="ECO:0000259" key="2">
    <source>
        <dbReference type="PROSITE" id="PS50110"/>
    </source>
</evidence>
<dbReference type="Proteomes" id="UP000280792">
    <property type="component" value="Unassembled WGS sequence"/>
</dbReference>
<dbReference type="Gene3D" id="3.30.70.270">
    <property type="match status" value="1"/>
</dbReference>
<evidence type="ECO:0000313" key="3">
    <source>
        <dbReference type="EMBL" id="RRJ83307.1"/>
    </source>
</evidence>
<dbReference type="PANTHER" id="PTHR43228:SF1">
    <property type="entry name" value="TWO-COMPONENT RESPONSE REGULATOR ARR22"/>
    <property type="match status" value="1"/>
</dbReference>
<dbReference type="Pfam" id="PF00072">
    <property type="entry name" value="Response_reg"/>
    <property type="match status" value="1"/>
</dbReference>
<evidence type="ECO:0000313" key="4">
    <source>
        <dbReference type="Proteomes" id="UP000280792"/>
    </source>
</evidence>
<dbReference type="Gene3D" id="3.40.50.2300">
    <property type="match status" value="1"/>
</dbReference>
<dbReference type="SMART" id="SM00448">
    <property type="entry name" value="REC"/>
    <property type="match status" value="1"/>
</dbReference>
<keyword evidence="1" id="KW-0597">Phosphoprotein</keyword>
<dbReference type="AlphaFoldDB" id="A0A3P3VLU5"/>
<accession>A0A3P3VLU5</accession>